<keyword evidence="2" id="KW-0547">Nucleotide-binding</keyword>
<evidence type="ECO:0000256" key="2">
    <source>
        <dbReference type="ARBA" id="ARBA00022741"/>
    </source>
</evidence>
<comment type="caution">
    <text evidence="6">The sequence shown here is derived from an EMBL/GenBank/DDBJ whole genome shotgun (WGS) entry which is preliminary data.</text>
</comment>
<proteinExistence type="predicted"/>
<dbReference type="InterPro" id="IPR049940">
    <property type="entry name" value="GluQ/Sye"/>
</dbReference>
<dbReference type="GO" id="GO:0006424">
    <property type="term" value="P:glutamyl-tRNA aminoacylation"/>
    <property type="evidence" value="ECO:0007669"/>
    <property type="project" value="TreeGrafter"/>
</dbReference>
<dbReference type="PANTHER" id="PTHR43311:SF1">
    <property type="entry name" value="GLUTAMYL-Q TRNA(ASP) SYNTHETASE"/>
    <property type="match status" value="1"/>
</dbReference>
<keyword evidence="4" id="KW-0030">Aminoacyl-tRNA synthetase</keyword>
<dbReference type="Pfam" id="PF00749">
    <property type="entry name" value="tRNA-synt_1c"/>
    <property type="match status" value="1"/>
</dbReference>
<evidence type="ECO:0000313" key="6">
    <source>
        <dbReference type="EMBL" id="MPM62286.1"/>
    </source>
</evidence>
<dbReference type="Gene3D" id="3.40.50.620">
    <property type="entry name" value="HUPs"/>
    <property type="match status" value="1"/>
</dbReference>
<dbReference type="AlphaFoldDB" id="A0A645BB29"/>
<accession>A0A645BB29</accession>
<evidence type="ECO:0000256" key="4">
    <source>
        <dbReference type="ARBA" id="ARBA00023146"/>
    </source>
</evidence>
<evidence type="ECO:0000256" key="1">
    <source>
        <dbReference type="ARBA" id="ARBA00022598"/>
    </source>
</evidence>
<dbReference type="InterPro" id="IPR020058">
    <property type="entry name" value="Glu/Gln-tRNA-synth_Ib_cat-dom"/>
</dbReference>
<keyword evidence="3" id="KW-0067">ATP-binding</keyword>
<keyword evidence="1 6" id="KW-0436">Ligase</keyword>
<sequence>MVYPCYCSRARRLAASAPHLGDGRRTYDGRCRRLSEAERKKLEAAGRRPAWRVQVPEREISFTDGHYGSVTEQLAEETGDLILRRSDGVYAYQLAVTADDGAMGITRVVRGRDLLSSTPGQLWLMEELGYPEPSYIHLPLLAARGRKLSKRDGDLNMETLRGRFTPRELTGLLAYLAGLISSPVSVSPGELIAGFSWDKVPRDDIVLPPELI</sequence>
<reference evidence="6" key="1">
    <citation type="submission" date="2019-08" db="EMBL/GenBank/DDBJ databases">
        <authorList>
            <person name="Kucharzyk K."/>
            <person name="Murdoch R.W."/>
            <person name="Higgins S."/>
            <person name="Loffler F."/>
        </authorList>
    </citation>
    <scope>NUCLEOTIDE SEQUENCE</scope>
</reference>
<dbReference type="EMBL" id="VSSQ01018788">
    <property type="protein sequence ID" value="MPM62286.1"/>
    <property type="molecule type" value="Genomic_DNA"/>
</dbReference>
<organism evidence="6">
    <name type="scientific">bioreactor metagenome</name>
    <dbReference type="NCBI Taxonomy" id="1076179"/>
    <lineage>
        <taxon>unclassified sequences</taxon>
        <taxon>metagenomes</taxon>
        <taxon>ecological metagenomes</taxon>
    </lineage>
</organism>
<dbReference type="InterPro" id="IPR014729">
    <property type="entry name" value="Rossmann-like_a/b/a_fold"/>
</dbReference>
<name>A0A645BB29_9ZZZZ</name>
<dbReference type="GO" id="GO:0005829">
    <property type="term" value="C:cytosol"/>
    <property type="evidence" value="ECO:0007669"/>
    <property type="project" value="TreeGrafter"/>
</dbReference>
<dbReference type="GO" id="GO:0004818">
    <property type="term" value="F:glutamate-tRNA ligase activity"/>
    <property type="evidence" value="ECO:0007669"/>
    <property type="project" value="TreeGrafter"/>
</dbReference>
<evidence type="ECO:0000259" key="5">
    <source>
        <dbReference type="Pfam" id="PF00749"/>
    </source>
</evidence>
<dbReference type="PANTHER" id="PTHR43311">
    <property type="entry name" value="GLUTAMATE--TRNA LIGASE"/>
    <property type="match status" value="1"/>
</dbReference>
<dbReference type="EC" id="6.1.1.-" evidence="6"/>
<protein>
    <submittedName>
        <fullName evidence="6">Glutamyl-Q tRNA(Asp) synthetase</fullName>
        <ecNumber evidence="6">6.1.1.-</ecNumber>
    </submittedName>
</protein>
<dbReference type="GO" id="GO:0005524">
    <property type="term" value="F:ATP binding"/>
    <property type="evidence" value="ECO:0007669"/>
    <property type="project" value="UniProtKB-KW"/>
</dbReference>
<evidence type="ECO:0000256" key="3">
    <source>
        <dbReference type="ARBA" id="ARBA00022840"/>
    </source>
</evidence>
<gene>
    <name evidence="6" type="primary">gluQ_2</name>
    <name evidence="6" type="ORF">SDC9_109152</name>
</gene>
<dbReference type="SUPFAM" id="SSF52374">
    <property type="entry name" value="Nucleotidylyl transferase"/>
    <property type="match status" value="1"/>
</dbReference>
<feature type="domain" description="Glutamyl/glutaminyl-tRNA synthetase class Ib catalytic" evidence="5">
    <location>
        <begin position="21"/>
        <end position="170"/>
    </location>
</feature>